<dbReference type="EMBL" id="CALNXI010002860">
    <property type="protein sequence ID" value="CAH3191157.1"/>
    <property type="molecule type" value="Genomic_DNA"/>
</dbReference>
<keyword evidence="1" id="KW-0812">Transmembrane</keyword>
<organism evidence="2 3">
    <name type="scientific">Porites evermanni</name>
    <dbReference type="NCBI Taxonomy" id="104178"/>
    <lineage>
        <taxon>Eukaryota</taxon>
        <taxon>Metazoa</taxon>
        <taxon>Cnidaria</taxon>
        <taxon>Anthozoa</taxon>
        <taxon>Hexacorallia</taxon>
        <taxon>Scleractinia</taxon>
        <taxon>Fungiina</taxon>
        <taxon>Poritidae</taxon>
        <taxon>Porites</taxon>
    </lineage>
</organism>
<dbReference type="Gene3D" id="2.10.90.10">
    <property type="entry name" value="Cystine-knot cytokines"/>
    <property type="match status" value="1"/>
</dbReference>
<keyword evidence="3" id="KW-1185">Reference proteome</keyword>
<proteinExistence type="predicted"/>
<evidence type="ECO:0000313" key="2">
    <source>
        <dbReference type="EMBL" id="CAH3191157.1"/>
    </source>
</evidence>
<name>A0ABN8SHZ8_9CNID</name>
<feature type="transmembrane region" description="Helical" evidence="1">
    <location>
        <begin position="91"/>
        <end position="111"/>
    </location>
</feature>
<comment type="caution">
    <text evidence="2">The sequence shown here is derived from an EMBL/GenBank/DDBJ whole genome shotgun (WGS) entry which is preliminary data.</text>
</comment>
<evidence type="ECO:0000313" key="3">
    <source>
        <dbReference type="Proteomes" id="UP001159427"/>
    </source>
</evidence>
<sequence>MKEHIKESYQENAVCIRHAATPKRNTDPAKTAISLCSSKTRAFEKSGFFSCFKPSLRSAQRSIRPSFTSQLFIALFYIAGRDHERGGVISLKFILLLVTFLTTMTSFINSLPCQQRPGVKLKAAQVLHHLRQRYLFVKKFNVGRLPQPRKTRSTTIPGTDYCPWDWKEDINPDRVPRTLVKAACPGCSHFCRAVVYHHNVLVSRCDTKTGDRVWKWKQKVLPIAFVYDPYK</sequence>
<protein>
    <submittedName>
        <fullName evidence="2">Uncharacterized protein</fullName>
    </submittedName>
</protein>
<evidence type="ECO:0000256" key="1">
    <source>
        <dbReference type="SAM" id="Phobius"/>
    </source>
</evidence>
<reference evidence="2 3" key="1">
    <citation type="submission" date="2022-05" db="EMBL/GenBank/DDBJ databases">
        <authorList>
            <consortium name="Genoscope - CEA"/>
            <person name="William W."/>
        </authorList>
    </citation>
    <scope>NUCLEOTIDE SEQUENCE [LARGE SCALE GENOMIC DNA]</scope>
</reference>
<dbReference type="Proteomes" id="UP001159427">
    <property type="component" value="Unassembled WGS sequence"/>
</dbReference>
<dbReference type="InterPro" id="IPR029034">
    <property type="entry name" value="Cystine-knot_cytokine"/>
</dbReference>
<gene>
    <name evidence="2" type="ORF">PEVE_00021373</name>
</gene>
<dbReference type="SUPFAM" id="SSF57501">
    <property type="entry name" value="Cystine-knot cytokines"/>
    <property type="match status" value="1"/>
</dbReference>
<keyword evidence="1" id="KW-0472">Membrane</keyword>
<keyword evidence="1" id="KW-1133">Transmembrane helix</keyword>
<accession>A0ABN8SHZ8</accession>